<sequence>MSMLTTGGPSAVARDLEEKGVDVAAIQECRWETEQVAWRCGNYIFWGGGAWRSRNGGRVGGVAIAINVRRKEELKSFHLINGRLAYVVMKGHAGRDLVIISAYGPTEMTSTDEKEKFWSDLDGILREGDINEIDQIVIAGDMNGETGRREEGCGLGKCAIGLQNNNGERLVDFANERGLNIVASIFKKRSRVKCTMRGNFQERDKRAVTDVRSRWDTYHHCDHALRMLAVKVKPCRTRGKVKRQLVRVLRSKEVAELVDNELKRDEYERIREEESEMKNGDRWNQLKAAVEKGVKGVEGEEVKRKPWISDATWEKMKLRNEMVRRIERGEEHVGHLKQVQREAKKMVKADKKIWIKQQTEKAEKAAEVNNLRELYSIIRLLGGKSYKGVDLTGMDVEVFVRHFKELLGEEVEEREEAYTSRRGFQIAEEMAERGGDTWRLNVEMPSDEEVEKVCKKMRNNKAAGVDELPSELFKNSEECRRLLAMIIRAFWRGEELTEECHTALLVTLFKGKGSKKSPEGYRGISLLSVVERVISAIVLERIKEGIGVRQGSCLSPVIFVLALDHCMRAAVEACEEKDIPVDWLGYADDLHISGGTVQNVEFFLQELQAAAYYAGLRVNTEKTVAMVKGFANKVTVQKEVREERVAVKWDDGKYEGWLRPLEEEGDRFSHKIIYDDGTVIKCIVKKAGWIEDED</sequence>
<dbReference type="Pfam" id="PF00078">
    <property type="entry name" value="RVT_1"/>
    <property type="match status" value="1"/>
</dbReference>
<dbReference type="GO" id="GO:0051213">
    <property type="term" value="F:dioxygenase activity"/>
    <property type="evidence" value="ECO:0007669"/>
    <property type="project" value="UniProtKB-KW"/>
</dbReference>
<organism evidence="2 3">
    <name type="scientific">Perkinsus olseni</name>
    <name type="common">Perkinsus atlanticus</name>
    <dbReference type="NCBI Taxonomy" id="32597"/>
    <lineage>
        <taxon>Eukaryota</taxon>
        <taxon>Sar</taxon>
        <taxon>Alveolata</taxon>
        <taxon>Perkinsozoa</taxon>
        <taxon>Perkinsea</taxon>
        <taxon>Perkinsida</taxon>
        <taxon>Perkinsidae</taxon>
        <taxon>Perkinsus</taxon>
    </lineage>
</organism>
<dbReference type="InterPro" id="IPR036691">
    <property type="entry name" value="Endo/exonu/phosph_ase_sf"/>
</dbReference>
<proteinExistence type="predicted"/>
<dbReference type="InterPro" id="IPR000477">
    <property type="entry name" value="RT_dom"/>
</dbReference>
<dbReference type="PANTHER" id="PTHR19446">
    <property type="entry name" value="REVERSE TRANSCRIPTASES"/>
    <property type="match status" value="1"/>
</dbReference>
<keyword evidence="2" id="KW-0560">Oxidoreductase</keyword>
<accession>A0A7J6KRH3</accession>
<dbReference type="AlphaFoldDB" id="A0A7J6KRH3"/>
<dbReference type="EMBL" id="JABAHT010001449">
    <property type="protein sequence ID" value="KAF4649096.1"/>
    <property type="molecule type" value="Genomic_DNA"/>
</dbReference>
<gene>
    <name evidence="2" type="primary">ADI1_1</name>
    <name evidence="2" type="ORF">FOZ61_001734</name>
</gene>
<keyword evidence="2" id="KW-0223">Dioxygenase</keyword>
<reference evidence="2 3" key="1">
    <citation type="submission" date="2020-04" db="EMBL/GenBank/DDBJ databases">
        <title>Perkinsus olseni comparative genomics.</title>
        <authorList>
            <person name="Bogema D.R."/>
        </authorList>
    </citation>
    <scope>NUCLEOTIDE SEQUENCE [LARGE SCALE GENOMIC DNA]</scope>
    <source>
        <strain evidence="2">ATCC PRA-179</strain>
    </source>
</reference>
<protein>
    <submittedName>
        <fullName evidence="2">1,2-dihydroxy-3-keto-5-methylthiopentene dioxygenase</fullName>
    </submittedName>
</protein>
<dbReference type="OrthoDB" id="413845at2759"/>
<dbReference type="Proteomes" id="UP000570595">
    <property type="component" value="Unassembled WGS sequence"/>
</dbReference>
<comment type="caution">
    <text evidence="2">The sequence shown here is derived from an EMBL/GenBank/DDBJ whole genome shotgun (WGS) entry which is preliminary data.</text>
</comment>
<dbReference type="Gene3D" id="3.60.10.10">
    <property type="entry name" value="Endonuclease/exonuclease/phosphatase"/>
    <property type="match status" value="1"/>
</dbReference>
<feature type="domain" description="Reverse transcriptase" evidence="1">
    <location>
        <begin position="546"/>
        <end position="627"/>
    </location>
</feature>
<dbReference type="SUPFAM" id="SSF56219">
    <property type="entry name" value="DNase I-like"/>
    <property type="match status" value="1"/>
</dbReference>
<feature type="non-terminal residue" evidence="2">
    <location>
        <position position="1"/>
    </location>
</feature>
<evidence type="ECO:0000313" key="2">
    <source>
        <dbReference type="EMBL" id="KAF4649096.1"/>
    </source>
</evidence>
<evidence type="ECO:0000259" key="1">
    <source>
        <dbReference type="Pfam" id="PF00078"/>
    </source>
</evidence>
<name>A0A7J6KRH3_PEROL</name>
<evidence type="ECO:0000313" key="3">
    <source>
        <dbReference type="Proteomes" id="UP000570595"/>
    </source>
</evidence>